<keyword evidence="3" id="KW-1185">Reference proteome</keyword>
<reference evidence="2" key="1">
    <citation type="submission" date="2022-07" db="EMBL/GenBank/DDBJ databases">
        <title>Genome analysis of Parmales, a sister group of diatoms, reveals the evolutionary specialization of diatoms from phago-mixotrophs to photoautotrophs.</title>
        <authorList>
            <person name="Ban H."/>
            <person name="Sato S."/>
            <person name="Yoshikawa S."/>
            <person name="Kazumasa Y."/>
            <person name="Nakamura Y."/>
            <person name="Ichinomiya M."/>
            <person name="Saitoh K."/>
            <person name="Sato N."/>
            <person name="Blanc-Mathieu R."/>
            <person name="Endo H."/>
            <person name="Kuwata A."/>
            <person name="Ogata H."/>
        </authorList>
    </citation>
    <scope>NUCLEOTIDE SEQUENCE</scope>
</reference>
<feature type="region of interest" description="Disordered" evidence="1">
    <location>
        <begin position="1"/>
        <end position="20"/>
    </location>
</feature>
<feature type="compositionally biased region" description="Polar residues" evidence="1">
    <location>
        <begin position="10"/>
        <end position="20"/>
    </location>
</feature>
<dbReference type="Gene3D" id="3.90.1720.10">
    <property type="entry name" value="endopeptidase domain like (from Nostoc punctiforme)"/>
    <property type="match status" value="1"/>
</dbReference>
<dbReference type="AlphaFoldDB" id="A0A9W7E459"/>
<dbReference type="Proteomes" id="UP001165082">
    <property type="component" value="Unassembled WGS sequence"/>
</dbReference>
<name>A0A9W7E459_9STRA</name>
<dbReference type="OrthoDB" id="40923at2759"/>
<proteinExistence type="predicted"/>
<sequence length="323" mass="35111">MGVFDDQHHTTQLPSTHQMASSTTLQQAPKVIAFLTLITVPPAIAQHYYATSTLSAHHAAIEETALPSSVQTTMDMYIDAALPGDIVMFKRSCHKCSSSPLASLACLAQQSPGSKEEYDHFGILVPGPEKYSNPMILEATPSHGIRTMDLAERLKYSRSHTISLLPLNVPGERRDLSVSAAKKASSKAAASRRLKQIDEIRSDFDTDLSTTAKNQVAASRRISYGSMHSTLSLFGGLFSNYIPASRTTKDMLYKGPLHPSSMVVLEALNKAGALGRQQNIAGGGVQEVIRKGDCNGFHNTDESNEEVELRPGWRYGSPVSLRI</sequence>
<evidence type="ECO:0000313" key="2">
    <source>
        <dbReference type="EMBL" id="GMH67489.1"/>
    </source>
</evidence>
<organism evidence="2 3">
    <name type="scientific">Triparma retinervis</name>
    <dbReference type="NCBI Taxonomy" id="2557542"/>
    <lineage>
        <taxon>Eukaryota</taxon>
        <taxon>Sar</taxon>
        <taxon>Stramenopiles</taxon>
        <taxon>Ochrophyta</taxon>
        <taxon>Bolidophyceae</taxon>
        <taxon>Parmales</taxon>
        <taxon>Triparmaceae</taxon>
        <taxon>Triparma</taxon>
    </lineage>
</organism>
<accession>A0A9W7E459</accession>
<gene>
    <name evidence="2" type="ORF">TrRE_jg1533</name>
</gene>
<evidence type="ECO:0000256" key="1">
    <source>
        <dbReference type="SAM" id="MobiDB-lite"/>
    </source>
</evidence>
<comment type="caution">
    <text evidence="2">The sequence shown here is derived from an EMBL/GenBank/DDBJ whole genome shotgun (WGS) entry which is preliminary data.</text>
</comment>
<protein>
    <submittedName>
        <fullName evidence="2">Uncharacterized protein</fullName>
    </submittedName>
</protein>
<dbReference type="EMBL" id="BRXZ01001292">
    <property type="protein sequence ID" value="GMH67489.1"/>
    <property type="molecule type" value="Genomic_DNA"/>
</dbReference>
<evidence type="ECO:0000313" key="3">
    <source>
        <dbReference type="Proteomes" id="UP001165082"/>
    </source>
</evidence>